<feature type="region of interest" description="Disordered" evidence="6">
    <location>
        <begin position="1"/>
        <end position="20"/>
    </location>
</feature>
<dbReference type="Proteomes" id="UP000305948">
    <property type="component" value="Unassembled WGS sequence"/>
</dbReference>
<dbReference type="PIRSF" id="PIRSF003085">
    <property type="entry name" value="CMAS"/>
    <property type="match status" value="1"/>
</dbReference>
<evidence type="ECO:0000256" key="3">
    <source>
        <dbReference type="ARBA" id="ARBA00022679"/>
    </source>
</evidence>
<keyword evidence="5" id="KW-0443">Lipid metabolism</keyword>
<keyword evidence="8" id="KW-1185">Reference proteome</keyword>
<name>A0A5C3NG22_9AGAM</name>
<keyword evidence="3" id="KW-0808">Transferase</keyword>
<dbReference type="InterPro" id="IPR050723">
    <property type="entry name" value="CFA/CMAS"/>
</dbReference>
<dbReference type="EMBL" id="ML213504">
    <property type="protein sequence ID" value="TFK56290.1"/>
    <property type="molecule type" value="Genomic_DNA"/>
</dbReference>
<evidence type="ECO:0000313" key="8">
    <source>
        <dbReference type="Proteomes" id="UP000305948"/>
    </source>
</evidence>
<dbReference type="SUPFAM" id="SSF53335">
    <property type="entry name" value="S-adenosyl-L-methionine-dependent methyltransferases"/>
    <property type="match status" value="1"/>
</dbReference>
<dbReference type="CDD" id="cd02440">
    <property type="entry name" value="AdoMet_MTases"/>
    <property type="match status" value="1"/>
</dbReference>
<evidence type="ECO:0000256" key="6">
    <source>
        <dbReference type="SAM" id="MobiDB-lite"/>
    </source>
</evidence>
<dbReference type="OrthoDB" id="8300214at2759"/>
<dbReference type="GO" id="GO:0008610">
    <property type="term" value="P:lipid biosynthetic process"/>
    <property type="evidence" value="ECO:0007669"/>
    <property type="project" value="InterPro"/>
</dbReference>
<evidence type="ECO:0000256" key="2">
    <source>
        <dbReference type="ARBA" id="ARBA00022603"/>
    </source>
</evidence>
<evidence type="ECO:0000313" key="7">
    <source>
        <dbReference type="EMBL" id="TFK56290.1"/>
    </source>
</evidence>
<proteinExistence type="inferred from homology"/>
<evidence type="ECO:0000256" key="1">
    <source>
        <dbReference type="ARBA" id="ARBA00010815"/>
    </source>
</evidence>
<accession>A0A5C3NG22</accession>
<dbReference type="Pfam" id="PF02353">
    <property type="entry name" value="CMAS"/>
    <property type="match status" value="1"/>
</dbReference>
<dbReference type="AlphaFoldDB" id="A0A5C3NG22"/>
<dbReference type="InterPro" id="IPR003333">
    <property type="entry name" value="CMAS"/>
</dbReference>
<protein>
    <submittedName>
        <fullName evidence="7">Cyclopropane fatty acid synthase</fullName>
    </submittedName>
</protein>
<dbReference type="STRING" id="5364.A0A5C3NG22"/>
<dbReference type="PANTHER" id="PTHR43667:SF2">
    <property type="entry name" value="FATTY ACID C-METHYL TRANSFERASE"/>
    <property type="match status" value="1"/>
</dbReference>
<gene>
    <name evidence="7" type="ORF">OE88DRAFT_1731892</name>
</gene>
<sequence length="456" mass="51372">MGVSYSAPSTSTCVSTPTPSLPARPAVSSLAALASPRSWLVSLARNSILSVLRHSIKAGHLQIEDIDGSVYNFGRRQKHKDDILLKVVNDDSSDLGFSEAYIYGDVLISDLKAVMELYLDNSDMISSLPSALARLGSTFSALSNAFLGQSKTRALANVVVSYDQSNELFKAFLSQEMMYSCALWGPEEDGVNGDLGQDEEKCEERYFDIEQAQFRKIHHVLRKAKVGRGSTVLEVGSGWGAMAIAARDYGCIVHSLTLSIEQKKLADERIREAGVQDRVTVHLMDYRDVLTKPDWAKAFDAFVSIEMVEHVGAKYYNTYFKMIDYALKGKDATAVISCSTFPESRYTDYQAEDFMRRYMWPNSCLPSATTLVNAAQTGTQGRLMLDGVENHSSHYPRTLRTWSHRFRENVDMDLLPFESRQSYEAFERKWRYFFAYAEVGFLKGWITCHMVCFKRS</sequence>
<evidence type="ECO:0000256" key="4">
    <source>
        <dbReference type="ARBA" id="ARBA00022691"/>
    </source>
</evidence>
<reference evidence="7 8" key="1">
    <citation type="journal article" date="2019" name="Nat. Ecol. Evol.">
        <title>Megaphylogeny resolves global patterns of mushroom evolution.</title>
        <authorList>
            <person name="Varga T."/>
            <person name="Krizsan K."/>
            <person name="Foldi C."/>
            <person name="Dima B."/>
            <person name="Sanchez-Garcia M."/>
            <person name="Sanchez-Ramirez S."/>
            <person name="Szollosi G.J."/>
            <person name="Szarkandi J.G."/>
            <person name="Papp V."/>
            <person name="Albert L."/>
            <person name="Andreopoulos W."/>
            <person name="Angelini C."/>
            <person name="Antonin V."/>
            <person name="Barry K.W."/>
            <person name="Bougher N.L."/>
            <person name="Buchanan P."/>
            <person name="Buyck B."/>
            <person name="Bense V."/>
            <person name="Catcheside P."/>
            <person name="Chovatia M."/>
            <person name="Cooper J."/>
            <person name="Damon W."/>
            <person name="Desjardin D."/>
            <person name="Finy P."/>
            <person name="Geml J."/>
            <person name="Haridas S."/>
            <person name="Hughes K."/>
            <person name="Justo A."/>
            <person name="Karasinski D."/>
            <person name="Kautmanova I."/>
            <person name="Kiss B."/>
            <person name="Kocsube S."/>
            <person name="Kotiranta H."/>
            <person name="LaButti K.M."/>
            <person name="Lechner B.E."/>
            <person name="Liimatainen K."/>
            <person name="Lipzen A."/>
            <person name="Lukacs Z."/>
            <person name="Mihaltcheva S."/>
            <person name="Morgado L.N."/>
            <person name="Niskanen T."/>
            <person name="Noordeloos M.E."/>
            <person name="Ohm R.A."/>
            <person name="Ortiz-Santana B."/>
            <person name="Ovrebo C."/>
            <person name="Racz N."/>
            <person name="Riley R."/>
            <person name="Savchenko A."/>
            <person name="Shiryaev A."/>
            <person name="Soop K."/>
            <person name="Spirin V."/>
            <person name="Szebenyi C."/>
            <person name="Tomsovsky M."/>
            <person name="Tulloss R.E."/>
            <person name="Uehling J."/>
            <person name="Grigoriev I.V."/>
            <person name="Vagvolgyi C."/>
            <person name="Papp T."/>
            <person name="Martin F.M."/>
            <person name="Miettinen O."/>
            <person name="Hibbett D.S."/>
            <person name="Nagy L.G."/>
        </authorList>
    </citation>
    <scope>NUCLEOTIDE SEQUENCE [LARGE SCALE GENOMIC DNA]</scope>
    <source>
        <strain evidence="7 8">OMC1185</strain>
    </source>
</reference>
<dbReference type="GO" id="GO:0008168">
    <property type="term" value="F:methyltransferase activity"/>
    <property type="evidence" value="ECO:0007669"/>
    <property type="project" value="UniProtKB-KW"/>
</dbReference>
<feature type="compositionally biased region" description="Low complexity" evidence="6">
    <location>
        <begin position="8"/>
        <end position="20"/>
    </location>
</feature>
<organism evidence="7 8">
    <name type="scientific">Heliocybe sulcata</name>
    <dbReference type="NCBI Taxonomy" id="5364"/>
    <lineage>
        <taxon>Eukaryota</taxon>
        <taxon>Fungi</taxon>
        <taxon>Dikarya</taxon>
        <taxon>Basidiomycota</taxon>
        <taxon>Agaricomycotina</taxon>
        <taxon>Agaricomycetes</taxon>
        <taxon>Gloeophyllales</taxon>
        <taxon>Gloeophyllaceae</taxon>
        <taxon>Heliocybe</taxon>
    </lineage>
</organism>
<dbReference type="InterPro" id="IPR029063">
    <property type="entry name" value="SAM-dependent_MTases_sf"/>
</dbReference>
<comment type="similarity">
    <text evidence="1">Belongs to the CFA/CMAS family.</text>
</comment>
<keyword evidence="2" id="KW-0489">Methyltransferase</keyword>
<dbReference type="GO" id="GO:0032259">
    <property type="term" value="P:methylation"/>
    <property type="evidence" value="ECO:0007669"/>
    <property type="project" value="UniProtKB-KW"/>
</dbReference>
<dbReference type="Gene3D" id="3.40.50.150">
    <property type="entry name" value="Vaccinia Virus protein VP39"/>
    <property type="match status" value="1"/>
</dbReference>
<evidence type="ECO:0000256" key="5">
    <source>
        <dbReference type="ARBA" id="ARBA00023098"/>
    </source>
</evidence>
<keyword evidence="4" id="KW-0949">S-adenosyl-L-methionine</keyword>
<dbReference type="PANTHER" id="PTHR43667">
    <property type="entry name" value="CYCLOPROPANE-FATTY-ACYL-PHOSPHOLIPID SYNTHASE"/>
    <property type="match status" value="1"/>
</dbReference>